<accession>A0A367IMH0</accession>
<dbReference type="Proteomes" id="UP000252139">
    <property type="component" value="Unassembled WGS sequence"/>
</dbReference>
<dbReference type="AlphaFoldDB" id="A0A367IMH0"/>
<gene>
    <name evidence="1" type="ORF">CU097_002392</name>
</gene>
<keyword evidence="2" id="KW-1185">Reference proteome</keyword>
<organism evidence="1 2">
    <name type="scientific">Rhizopus azygosporus</name>
    <name type="common">Rhizopus microsporus var. azygosporus</name>
    <dbReference type="NCBI Taxonomy" id="86630"/>
    <lineage>
        <taxon>Eukaryota</taxon>
        <taxon>Fungi</taxon>
        <taxon>Fungi incertae sedis</taxon>
        <taxon>Mucoromycota</taxon>
        <taxon>Mucoromycotina</taxon>
        <taxon>Mucoromycetes</taxon>
        <taxon>Mucorales</taxon>
        <taxon>Mucorineae</taxon>
        <taxon>Rhizopodaceae</taxon>
        <taxon>Rhizopus</taxon>
    </lineage>
</organism>
<name>A0A367IMH0_RHIAZ</name>
<reference evidence="1 2" key="1">
    <citation type="journal article" date="2018" name="G3 (Bethesda)">
        <title>Phylogenetic and Phylogenomic Definition of Rhizopus Species.</title>
        <authorList>
            <person name="Gryganskyi A.P."/>
            <person name="Golan J."/>
            <person name="Dolatabadi S."/>
            <person name="Mondo S."/>
            <person name="Robb S."/>
            <person name="Idnurm A."/>
            <person name="Muszewska A."/>
            <person name="Steczkiewicz K."/>
            <person name="Masonjones S."/>
            <person name="Liao H.L."/>
            <person name="Gajdeczka M.T."/>
            <person name="Anike F."/>
            <person name="Vuek A."/>
            <person name="Anishchenko I.M."/>
            <person name="Voigt K."/>
            <person name="de Hoog G.S."/>
            <person name="Smith M.E."/>
            <person name="Heitman J."/>
            <person name="Vilgalys R."/>
            <person name="Stajich J.E."/>
        </authorList>
    </citation>
    <scope>NUCLEOTIDE SEQUENCE [LARGE SCALE GENOMIC DNA]</scope>
    <source>
        <strain evidence="1 2">CBS 357.93</strain>
    </source>
</reference>
<sequence length="178" mass="20685">MPSYAAFSIERTIQEYKTRIKSRKDPFTNSGNVLVELASSRWIERTALFGNEDKSKAGEVLLDDDEENEYEVWEPINRVELRNNEEVLDFDCFPYLKAYFDIQSRDSNNALDAESIVKFGSRLWSPDGAVFGCSVNHKRDNRTSFFIKLCLKVNTNKQRGLKIDIRELTYFSEAIVYL</sequence>
<dbReference type="OrthoDB" id="2289822at2759"/>
<comment type="caution">
    <text evidence="1">The sequence shown here is derived from an EMBL/GenBank/DDBJ whole genome shotgun (WGS) entry which is preliminary data.</text>
</comment>
<evidence type="ECO:0000313" key="2">
    <source>
        <dbReference type="Proteomes" id="UP000252139"/>
    </source>
</evidence>
<evidence type="ECO:0000313" key="1">
    <source>
        <dbReference type="EMBL" id="RCH78874.1"/>
    </source>
</evidence>
<dbReference type="EMBL" id="PJQL01004859">
    <property type="protein sequence ID" value="RCH78874.1"/>
    <property type="molecule type" value="Genomic_DNA"/>
</dbReference>
<feature type="non-terminal residue" evidence="1">
    <location>
        <position position="178"/>
    </location>
</feature>
<proteinExistence type="predicted"/>
<protein>
    <submittedName>
        <fullName evidence="1">Uncharacterized protein</fullName>
    </submittedName>
</protein>